<accession>N9XUW1</accession>
<protein>
    <submittedName>
        <fullName evidence="2">Uncharacterized protein</fullName>
    </submittedName>
</protein>
<dbReference type="AlphaFoldDB" id="N9XUW1"/>
<dbReference type="EMBL" id="AGYT01000019">
    <property type="protein sequence ID" value="ENY99683.1"/>
    <property type="molecule type" value="Genomic_DNA"/>
</dbReference>
<evidence type="ECO:0000256" key="1">
    <source>
        <dbReference type="SAM" id="Phobius"/>
    </source>
</evidence>
<comment type="caution">
    <text evidence="2">The sequence shown here is derived from an EMBL/GenBank/DDBJ whole genome shotgun (WGS) entry which is preliminary data.</text>
</comment>
<evidence type="ECO:0000313" key="3">
    <source>
        <dbReference type="Proteomes" id="UP000013097"/>
    </source>
</evidence>
<sequence>MHLILTQTILYIIVITIYVFVEVLVKNKLIINQNIVIKLNSSGKIRLNFNITI</sequence>
<keyword evidence="1" id="KW-0472">Membrane</keyword>
<gene>
    <name evidence="2" type="ORF">HMPREF1092_02819</name>
</gene>
<feature type="transmembrane region" description="Helical" evidence="1">
    <location>
        <begin position="6"/>
        <end position="25"/>
    </location>
</feature>
<reference evidence="2 3" key="1">
    <citation type="submission" date="2013-01" db="EMBL/GenBank/DDBJ databases">
        <title>The Genome Sequence of Clostridium colicanis 209318.</title>
        <authorList>
            <consortium name="The Broad Institute Genome Sequencing Platform"/>
            <person name="Earl A."/>
            <person name="Ward D."/>
            <person name="Feldgarden M."/>
            <person name="Gevers D."/>
            <person name="Courvalin P."/>
            <person name="Lambert T."/>
            <person name="Walker B."/>
            <person name="Young S.K."/>
            <person name="Zeng Q."/>
            <person name="Gargeya S."/>
            <person name="Fitzgerald M."/>
            <person name="Haas B."/>
            <person name="Abouelleil A."/>
            <person name="Alvarado L."/>
            <person name="Arachchi H.M."/>
            <person name="Berlin A.M."/>
            <person name="Chapman S.B."/>
            <person name="Dewar J."/>
            <person name="Goldberg J."/>
            <person name="Griggs A."/>
            <person name="Gujja S."/>
            <person name="Hansen M."/>
            <person name="Howarth C."/>
            <person name="Imamovic A."/>
            <person name="Larimer J."/>
            <person name="McCowan C."/>
            <person name="Murphy C."/>
            <person name="Neiman D."/>
            <person name="Pearson M."/>
            <person name="Priest M."/>
            <person name="Roberts A."/>
            <person name="Saif S."/>
            <person name="Shea T."/>
            <person name="Sisk P."/>
            <person name="Sykes S."/>
            <person name="Wortman J."/>
            <person name="Nusbaum C."/>
            <person name="Birren B."/>
        </authorList>
    </citation>
    <scope>NUCLEOTIDE SEQUENCE [LARGE SCALE GENOMIC DNA]</scope>
    <source>
        <strain evidence="2 3">209318</strain>
    </source>
</reference>
<dbReference type="Proteomes" id="UP000013097">
    <property type="component" value="Unassembled WGS sequence"/>
</dbReference>
<evidence type="ECO:0000313" key="2">
    <source>
        <dbReference type="EMBL" id="ENY99683.1"/>
    </source>
</evidence>
<dbReference type="HOGENOM" id="CLU_3060155_0_0_9"/>
<keyword evidence="1" id="KW-0812">Transmembrane</keyword>
<keyword evidence="3" id="KW-1185">Reference proteome</keyword>
<proteinExistence type="predicted"/>
<organism evidence="2 3">
    <name type="scientific">Clostridium thermobutyricum</name>
    <dbReference type="NCBI Taxonomy" id="29372"/>
    <lineage>
        <taxon>Bacteria</taxon>
        <taxon>Bacillati</taxon>
        <taxon>Bacillota</taxon>
        <taxon>Clostridia</taxon>
        <taxon>Eubacteriales</taxon>
        <taxon>Clostridiaceae</taxon>
        <taxon>Clostridium</taxon>
    </lineage>
</organism>
<name>N9XUW1_9CLOT</name>
<keyword evidence="1" id="KW-1133">Transmembrane helix</keyword>